<sequence>MSAQAPFYLISKALTSAFLSFTLTKPPPSSEESMKATIDGNRAVRGRLSWTGRRYLAETVRGRPSWLSSLLSECREHQAGSSAWSRSSTKIKRRVIKKSRVQVQNVEVQISVLGKTESEHSKCVLADGLDEVSEWIKRTSKHTMALDEKNRAELRNDLLNMMNSWLRTGQEQLTRANYKISKSSLLGAEKPAGRMIYVRSLISQMYQPAVRKSAGNGTKLVNKLRASKQLKSRKEQNKLSCRQKEAHIQNSSRAYQFNSRRRRELGTDQSKGQLRVLNCRIAQVQIRDESNQLEEDTRWETRSGQTSSDKQSSLNINIRRPN</sequence>
<evidence type="ECO:0000313" key="2">
    <source>
        <dbReference type="EMBL" id="KZV45874.1"/>
    </source>
</evidence>
<dbReference type="EMBL" id="KQ995763">
    <property type="protein sequence ID" value="KZV45874.1"/>
    <property type="molecule type" value="Genomic_DNA"/>
</dbReference>
<dbReference type="AlphaFoldDB" id="A0A2Z7CMP6"/>
<feature type="compositionally biased region" description="Basic and acidic residues" evidence="1">
    <location>
        <begin position="292"/>
        <end position="301"/>
    </location>
</feature>
<dbReference type="Proteomes" id="UP000250235">
    <property type="component" value="Unassembled WGS sequence"/>
</dbReference>
<feature type="compositionally biased region" description="Basic and acidic residues" evidence="1">
    <location>
        <begin position="232"/>
        <end position="247"/>
    </location>
</feature>
<reference evidence="2 3" key="1">
    <citation type="journal article" date="2015" name="Proc. Natl. Acad. Sci. U.S.A.">
        <title>The resurrection genome of Boea hygrometrica: A blueprint for survival of dehydration.</title>
        <authorList>
            <person name="Xiao L."/>
            <person name="Yang G."/>
            <person name="Zhang L."/>
            <person name="Yang X."/>
            <person name="Zhao S."/>
            <person name="Ji Z."/>
            <person name="Zhou Q."/>
            <person name="Hu M."/>
            <person name="Wang Y."/>
            <person name="Chen M."/>
            <person name="Xu Y."/>
            <person name="Jin H."/>
            <person name="Xiao X."/>
            <person name="Hu G."/>
            <person name="Bao F."/>
            <person name="Hu Y."/>
            <person name="Wan P."/>
            <person name="Li L."/>
            <person name="Deng X."/>
            <person name="Kuang T."/>
            <person name="Xiang C."/>
            <person name="Zhu J.K."/>
            <person name="Oliver M.J."/>
            <person name="He Y."/>
        </authorList>
    </citation>
    <scope>NUCLEOTIDE SEQUENCE [LARGE SCALE GENOMIC DNA]</scope>
    <source>
        <strain evidence="3">cv. XS01</strain>
    </source>
</reference>
<proteinExistence type="predicted"/>
<accession>A0A2Z7CMP6</accession>
<feature type="region of interest" description="Disordered" evidence="1">
    <location>
        <begin position="292"/>
        <end position="322"/>
    </location>
</feature>
<feature type="compositionally biased region" description="Polar residues" evidence="1">
    <location>
        <begin position="248"/>
        <end position="258"/>
    </location>
</feature>
<gene>
    <name evidence="2" type="ORF">F511_35542</name>
</gene>
<evidence type="ECO:0000313" key="3">
    <source>
        <dbReference type="Proteomes" id="UP000250235"/>
    </source>
</evidence>
<evidence type="ECO:0000256" key="1">
    <source>
        <dbReference type="SAM" id="MobiDB-lite"/>
    </source>
</evidence>
<organism evidence="2 3">
    <name type="scientific">Dorcoceras hygrometricum</name>
    <dbReference type="NCBI Taxonomy" id="472368"/>
    <lineage>
        <taxon>Eukaryota</taxon>
        <taxon>Viridiplantae</taxon>
        <taxon>Streptophyta</taxon>
        <taxon>Embryophyta</taxon>
        <taxon>Tracheophyta</taxon>
        <taxon>Spermatophyta</taxon>
        <taxon>Magnoliopsida</taxon>
        <taxon>eudicotyledons</taxon>
        <taxon>Gunneridae</taxon>
        <taxon>Pentapetalae</taxon>
        <taxon>asterids</taxon>
        <taxon>lamiids</taxon>
        <taxon>Lamiales</taxon>
        <taxon>Gesneriaceae</taxon>
        <taxon>Didymocarpoideae</taxon>
        <taxon>Trichosporeae</taxon>
        <taxon>Loxocarpinae</taxon>
        <taxon>Dorcoceras</taxon>
    </lineage>
</organism>
<keyword evidence="3" id="KW-1185">Reference proteome</keyword>
<protein>
    <submittedName>
        <fullName evidence="2">Uncharacterized protein</fullName>
    </submittedName>
</protein>
<feature type="region of interest" description="Disordered" evidence="1">
    <location>
        <begin position="228"/>
        <end position="269"/>
    </location>
</feature>
<feature type="compositionally biased region" description="Polar residues" evidence="1">
    <location>
        <begin position="302"/>
        <end position="316"/>
    </location>
</feature>
<name>A0A2Z7CMP6_9LAMI</name>